<keyword evidence="2" id="KW-1185">Reference proteome</keyword>
<comment type="caution">
    <text evidence="1">The sequence shown here is derived from an EMBL/GenBank/DDBJ whole genome shotgun (WGS) entry which is preliminary data.</text>
</comment>
<accession>A0A4R3N2G2</accession>
<name>A0A4R3N2G2_9GAMM</name>
<gene>
    <name evidence="1" type="ORF">EDC35_10488</name>
</gene>
<organism evidence="1 2">
    <name type="scientific">Thiobaca trueperi</name>
    <dbReference type="NCBI Taxonomy" id="127458"/>
    <lineage>
        <taxon>Bacteria</taxon>
        <taxon>Pseudomonadati</taxon>
        <taxon>Pseudomonadota</taxon>
        <taxon>Gammaproteobacteria</taxon>
        <taxon>Chromatiales</taxon>
        <taxon>Chromatiaceae</taxon>
        <taxon>Thiobaca</taxon>
    </lineage>
</organism>
<dbReference type="RefSeq" id="WP_132976840.1">
    <property type="nucleotide sequence ID" value="NZ_SMAO01000004.1"/>
</dbReference>
<evidence type="ECO:0000313" key="1">
    <source>
        <dbReference type="EMBL" id="TCT21233.1"/>
    </source>
</evidence>
<dbReference type="Proteomes" id="UP000295717">
    <property type="component" value="Unassembled WGS sequence"/>
</dbReference>
<protein>
    <submittedName>
        <fullName evidence="1">Late competence development protein ComFB</fullName>
    </submittedName>
</protein>
<evidence type="ECO:0000313" key="2">
    <source>
        <dbReference type="Proteomes" id="UP000295717"/>
    </source>
</evidence>
<dbReference type="OrthoDB" id="5895647at2"/>
<sequence>MLSSIGNYYERLVMERIHDTLLQQDEATGSDYVDDLACVALNYLPPRYVRYSIDLAAHLTDQEHATMREEVADAVGFAIATLRRRSAGRDDEREG</sequence>
<dbReference type="InterPro" id="IPR019657">
    <property type="entry name" value="ComFB"/>
</dbReference>
<dbReference type="AlphaFoldDB" id="A0A4R3N2G2"/>
<dbReference type="Pfam" id="PF10719">
    <property type="entry name" value="ComFB"/>
    <property type="match status" value="1"/>
</dbReference>
<proteinExistence type="predicted"/>
<reference evidence="1 2" key="1">
    <citation type="submission" date="2019-03" db="EMBL/GenBank/DDBJ databases">
        <title>Genomic Encyclopedia of Type Strains, Phase IV (KMG-IV): sequencing the most valuable type-strain genomes for metagenomic binning, comparative biology and taxonomic classification.</title>
        <authorList>
            <person name="Goeker M."/>
        </authorList>
    </citation>
    <scope>NUCLEOTIDE SEQUENCE [LARGE SCALE GENOMIC DNA]</scope>
    <source>
        <strain evidence="1 2">DSM 13587</strain>
    </source>
</reference>
<dbReference type="EMBL" id="SMAO01000004">
    <property type="protein sequence ID" value="TCT21233.1"/>
    <property type="molecule type" value="Genomic_DNA"/>
</dbReference>